<dbReference type="EMBL" id="CP118605">
    <property type="protein sequence ID" value="WGL17817.1"/>
    <property type="molecule type" value="Genomic_DNA"/>
</dbReference>
<dbReference type="InterPro" id="IPR036249">
    <property type="entry name" value="Thioredoxin-like_sf"/>
</dbReference>
<dbReference type="Pfam" id="PF00578">
    <property type="entry name" value="AhpC-TSA"/>
    <property type="match status" value="1"/>
</dbReference>
<dbReference type="PANTHER" id="PTHR42852:SF6">
    <property type="entry name" value="THIOL:DISULFIDE INTERCHANGE PROTEIN DSBE"/>
    <property type="match status" value="1"/>
</dbReference>
<dbReference type="InterPro" id="IPR050553">
    <property type="entry name" value="Thioredoxin_ResA/DsbE_sf"/>
</dbReference>
<gene>
    <name evidence="6" type="ORF">PVT68_05850</name>
</gene>
<protein>
    <submittedName>
        <fullName evidence="6">TlpA disulfide reductase family protein</fullName>
    </submittedName>
</protein>
<dbReference type="InterPro" id="IPR013766">
    <property type="entry name" value="Thioredoxin_domain"/>
</dbReference>
<organism evidence="6 7">
    <name type="scientific">Microbulbifer bruguierae</name>
    <dbReference type="NCBI Taxonomy" id="3029061"/>
    <lineage>
        <taxon>Bacteria</taxon>
        <taxon>Pseudomonadati</taxon>
        <taxon>Pseudomonadota</taxon>
        <taxon>Gammaproteobacteria</taxon>
        <taxon>Cellvibrionales</taxon>
        <taxon>Microbulbiferaceae</taxon>
        <taxon>Microbulbifer</taxon>
    </lineage>
</organism>
<evidence type="ECO:0000256" key="4">
    <source>
        <dbReference type="ARBA" id="ARBA00023284"/>
    </source>
</evidence>
<dbReference type="Gene3D" id="3.40.30.10">
    <property type="entry name" value="Glutaredoxin"/>
    <property type="match status" value="1"/>
</dbReference>
<dbReference type="InterPro" id="IPR000866">
    <property type="entry name" value="AhpC/TSA"/>
</dbReference>
<evidence type="ECO:0000256" key="3">
    <source>
        <dbReference type="ARBA" id="ARBA00023157"/>
    </source>
</evidence>
<dbReference type="PROSITE" id="PS00194">
    <property type="entry name" value="THIOREDOXIN_1"/>
    <property type="match status" value="1"/>
</dbReference>
<feature type="domain" description="Thioredoxin" evidence="5">
    <location>
        <begin position="28"/>
        <end position="163"/>
    </location>
</feature>
<keyword evidence="4" id="KW-0676">Redox-active center</keyword>
<comment type="subcellular location">
    <subcellularLocation>
        <location evidence="1">Cell envelope</location>
    </subcellularLocation>
</comment>
<dbReference type="RefSeq" id="WP_280321725.1">
    <property type="nucleotide sequence ID" value="NZ_CP118605.1"/>
</dbReference>
<keyword evidence="3" id="KW-1015">Disulfide bond</keyword>
<accession>A0ABY8NGU0</accession>
<name>A0ABY8NGU0_9GAMM</name>
<evidence type="ECO:0000256" key="1">
    <source>
        <dbReference type="ARBA" id="ARBA00004196"/>
    </source>
</evidence>
<dbReference type="CDD" id="cd02966">
    <property type="entry name" value="TlpA_like_family"/>
    <property type="match status" value="1"/>
</dbReference>
<evidence type="ECO:0000259" key="5">
    <source>
        <dbReference type="PROSITE" id="PS51352"/>
    </source>
</evidence>
<evidence type="ECO:0000256" key="2">
    <source>
        <dbReference type="ARBA" id="ARBA00022748"/>
    </source>
</evidence>
<evidence type="ECO:0000313" key="6">
    <source>
        <dbReference type="EMBL" id="WGL17817.1"/>
    </source>
</evidence>
<keyword evidence="2" id="KW-0201">Cytochrome c-type biogenesis</keyword>
<dbReference type="PANTHER" id="PTHR42852">
    <property type="entry name" value="THIOL:DISULFIDE INTERCHANGE PROTEIN DSBE"/>
    <property type="match status" value="1"/>
</dbReference>
<dbReference type="PROSITE" id="PS51352">
    <property type="entry name" value="THIOREDOXIN_2"/>
    <property type="match status" value="1"/>
</dbReference>
<dbReference type="InterPro" id="IPR017937">
    <property type="entry name" value="Thioredoxin_CS"/>
</dbReference>
<proteinExistence type="predicted"/>
<dbReference type="PROSITE" id="PS51257">
    <property type="entry name" value="PROKAR_LIPOPROTEIN"/>
    <property type="match status" value="1"/>
</dbReference>
<dbReference type="Proteomes" id="UP001236500">
    <property type="component" value="Chromosome"/>
</dbReference>
<keyword evidence="7" id="KW-1185">Reference proteome</keyword>
<evidence type="ECO:0000313" key="7">
    <source>
        <dbReference type="Proteomes" id="UP001236500"/>
    </source>
</evidence>
<dbReference type="SUPFAM" id="SSF52833">
    <property type="entry name" value="Thioredoxin-like"/>
    <property type="match status" value="1"/>
</dbReference>
<reference evidence="6 7" key="1">
    <citation type="submission" date="2023-02" db="EMBL/GenBank/DDBJ databases">
        <title>Description and genomic characterization of Microbulbifer bruguierae sp. nov., isolated from the sediment of mangrove plant Bruguiera sexangula.</title>
        <authorList>
            <person name="Long M."/>
        </authorList>
    </citation>
    <scope>NUCLEOTIDE SEQUENCE [LARGE SCALE GENOMIC DNA]</scope>
    <source>
        <strain evidence="6 7">H12</strain>
    </source>
</reference>
<sequence length="164" mass="17854">MPAANLRVVPRVPEKFALLFALCLATLLAGGCEGRNGGLQTLEGDSLDTAGKVLVVNYWAEWCAPCREEIPELNAFYREQKGRAIVVGINFDQLTSEQVTEQARKFEIEFPLLAAAPPGRWGQAVPQVLPSTFIIDDRGQWRQTLVGPQSVASLAEAVAAVHPQ</sequence>